<evidence type="ECO:0000256" key="1">
    <source>
        <dbReference type="SAM" id="MobiDB-lite"/>
    </source>
</evidence>
<feature type="transmembrane region" description="Helical" evidence="2">
    <location>
        <begin position="35"/>
        <end position="55"/>
    </location>
</feature>
<dbReference type="EMBL" id="BAABAJ010000008">
    <property type="protein sequence ID" value="GAA3918256.1"/>
    <property type="molecule type" value="Genomic_DNA"/>
</dbReference>
<accession>A0ABP7MAH8</accession>
<organism evidence="3 4">
    <name type="scientific">Streptomyces gulbargensis</name>
    <dbReference type="NCBI Taxonomy" id="364901"/>
    <lineage>
        <taxon>Bacteria</taxon>
        <taxon>Bacillati</taxon>
        <taxon>Actinomycetota</taxon>
        <taxon>Actinomycetes</taxon>
        <taxon>Kitasatosporales</taxon>
        <taxon>Streptomycetaceae</taxon>
        <taxon>Streptomyces</taxon>
    </lineage>
</organism>
<dbReference type="Proteomes" id="UP001501000">
    <property type="component" value="Unassembled WGS sequence"/>
</dbReference>
<gene>
    <name evidence="3" type="ORF">GCM10022244_29350</name>
</gene>
<keyword evidence="2" id="KW-0472">Membrane</keyword>
<reference evidence="4" key="1">
    <citation type="journal article" date="2019" name="Int. J. Syst. Evol. Microbiol.">
        <title>The Global Catalogue of Microorganisms (GCM) 10K type strain sequencing project: providing services to taxonomists for standard genome sequencing and annotation.</title>
        <authorList>
            <consortium name="The Broad Institute Genomics Platform"/>
            <consortium name="The Broad Institute Genome Sequencing Center for Infectious Disease"/>
            <person name="Wu L."/>
            <person name="Ma J."/>
        </authorList>
    </citation>
    <scope>NUCLEOTIDE SEQUENCE [LARGE SCALE GENOMIC DNA]</scope>
    <source>
        <strain evidence="4">JCM 16956</strain>
    </source>
</reference>
<comment type="caution">
    <text evidence="3">The sequence shown here is derived from an EMBL/GenBank/DDBJ whole genome shotgun (WGS) entry which is preliminary data.</text>
</comment>
<evidence type="ECO:0000313" key="4">
    <source>
        <dbReference type="Proteomes" id="UP001501000"/>
    </source>
</evidence>
<keyword evidence="2" id="KW-1133">Transmembrane helix</keyword>
<proteinExistence type="predicted"/>
<evidence type="ECO:0000256" key="2">
    <source>
        <dbReference type="SAM" id="Phobius"/>
    </source>
</evidence>
<feature type="region of interest" description="Disordered" evidence="1">
    <location>
        <begin position="1"/>
        <end position="26"/>
    </location>
</feature>
<keyword evidence="4" id="KW-1185">Reference proteome</keyword>
<sequence length="84" mass="7987">MTAPGVDGTSSATYTTPPAGERQGEAPGALLTGHAFLVLVGAGFIALVVGGLAYLSTGNTAGAVLTGLIAGGTSAPVLHKLVGP</sequence>
<keyword evidence="2" id="KW-0812">Transmembrane</keyword>
<protein>
    <submittedName>
        <fullName evidence="3">Uncharacterized protein</fullName>
    </submittedName>
</protein>
<name>A0ABP7MAH8_9ACTN</name>
<evidence type="ECO:0000313" key="3">
    <source>
        <dbReference type="EMBL" id="GAA3918256.1"/>
    </source>
</evidence>